<feature type="binding site" evidence="14">
    <location>
        <position position="308"/>
    </location>
    <ligand>
        <name>S-adenosyl-L-methionine</name>
        <dbReference type="ChEBI" id="CHEBI:59789"/>
    </ligand>
</feature>
<dbReference type="AlphaFoldDB" id="A0A4D6YLA5"/>
<dbReference type="Gene3D" id="3.20.20.70">
    <property type="entry name" value="Aldolase class I"/>
    <property type="match status" value="1"/>
</dbReference>
<evidence type="ECO:0000256" key="14">
    <source>
        <dbReference type="HAMAP-Rule" id="MF_01849"/>
    </source>
</evidence>
<keyword evidence="13 14" id="KW-1015">Disulfide bond</keyword>
<feature type="binding site" evidence="14">
    <location>
        <begin position="175"/>
        <end position="176"/>
    </location>
    <ligand>
        <name>S-adenosyl-L-methionine</name>
        <dbReference type="ChEBI" id="CHEBI:59789"/>
    </ligand>
</feature>
<comment type="catalytic activity">
    <reaction evidence="14">
        <text>adenosine(2503) in 23S rRNA + 2 reduced [2Fe-2S]-[ferredoxin] + 2 S-adenosyl-L-methionine = 2-methyladenosine(2503) in 23S rRNA + 5'-deoxyadenosine + L-methionine + 2 oxidized [2Fe-2S]-[ferredoxin] + S-adenosyl-L-homocysteine</text>
        <dbReference type="Rhea" id="RHEA:42916"/>
        <dbReference type="Rhea" id="RHEA-COMP:10000"/>
        <dbReference type="Rhea" id="RHEA-COMP:10001"/>
        <dbReference type="Rhea" id="RHEA-COMP:10152"/>
        <dbReference type="Rhea" id="RHEA-COMP:10282"/>
        <dbReference type="ChEBI" id="CHEBI:17319"/>
        <dbReference type="ChEBI" id="CHEBI:33737"/>
        <dbReference type="ChEBI" id="CHEBI:33738"/>
        <dbReference type="ChEBI" id="CHEBI:57844"/>
        <dbReference type="ChEBI" id="CHEBI:57856"/>
        <dbReference type="ChEBI" id="CHEBI:59789"/>
        <dbReference type="ChEBI" id="CHEBI:74411"/>
        <dbReference type="ChEBI" id="CHEBI:74497"/>
        <dbReference type="EC" id="2.1.1.192"/>
    </reaction>
</comment>
<name>A0A4D6YLA5_9GAMM</name>
<dbReference type="FunFam" id="3.20.20.70:FF:000014">
    <property type="entry name" value="Probable dual-specificity RNA methyltransferase RlmN"/>
    <property type="match status" value="1"/>
</dbReference>
<comment type="miscellaneous">
    <text evidence="14">Reaction proceeds by a ping-pong mechanism involving intermediate methylation of a conserved cysteine residue.</text>
</comment>
<evidence type="ECO:0000313" key="17">
    <source>
        <dbReference type="Proteomes" id="UP000298782"/>
    </source>
</evidence>
<keyword evidence="4 14" id="KW-0963">Cytoplasm</keyword>
<dbReference type="InterPro" id="IPR004383">
    <property type="entry name" value="rRNA_lsu_MTrfase_RlmN/Cfr"/>
</dbReference>
<dbReference type="GO" id="GO:0005737">
    <property type="term" value="C:cytoplasm"/>
    <property type="evidence" value="ECO:0007669"/>
    <property type="project" value="UniProtKB-SubCell"/>
</dbReference>
<dbReference type="GO" id="GO:0070040">
    <property type="term" value="F:rRNA (adenine(2503)-C2-)-methyltransferase activity"/>
    <property type="evidence" value="ECO:0007669"/>
    <property type="project" value="UniProtKB-UniRule"/>
</dbReference>
<keyword evidence="3 14" id="KW-0004">4Fe-4S</keyword>
<dbReference type="SFLD" id="SFLDS00029">
    <property type="entry name" value="Radical_SAM"/>
    <property type="match status" value="1"/>
</dbReference>
<evidence type="ECO:0000256" key="11">
    <source>
        <dbReference type="ARBA" id="ARBA00023004"/>
    </source>
</evidence>
<evidence type="ECO:0000313" key="16">
    <source>
        <dbReference type="EMBL" id="QCI26754.1"/>
    </source>
</evidence>
<feature type="binding site" evidence="14">
    <location>
        <begin position="229"/>
        <end position="231"/>
    </location>
    <ligand>
        <name>S-adenosyl-L-methionine</name>
        <dbReference type="ChEBI" id="CHEBI:59789"/>
    </ligand>
</feature>
<dbReference type="HAMAP" id="MF_01849">
    <property type="entry name" value="RNA_methyltr_RlmN"/>
    <property type="match status" value="1"/>
</dbReference>
<keyword evidence="11 14" id="KW-0408">Iron</keyword>
<dbReference type="GO" id="GO:0030488">
    <property type="term" value="P:tRNA methylation"/>
    <property type="evidence" value="ECO:0007669"/>
    <property type="project" value="UniProtKB-UniRule"/>
</dbReference>
<reference evidence="16 17" key="1">
    <citation type="submission" date="2018-12" db="EMBL/GenBank/DDBJ databases">
        <authorList>
            <person name="Chong R.A."/>
        </authorList>
    </citation>
    <scope>NUCLEOTIDE SEQUENCE [LARGE SCALE GENOMIC DNA]</scope>
    <source>
        <strain evidence="16 17">Tca</strain>
    </source>
</reference>
<dbReference type="PANTHER" id="PTHR30544:SF5">
    <property type="entry name" value="RADICAL SAM CORE DOMAIN-CONTAINING PROTEIN"/>
    <property type="match status" value="1"/>
</dbReference>
<keyword evidence="7 14" id="KW-0808">Transferase</keyword>
<keyword evidence="10 14" id="KW-0479">Metal-binding</keyword>
<dbReference type="EMBL" id="CP034852">
    <property type="protein sequence ID" value="QCI26754.1"/>
    <property type="molecule type" value="Genomic_DNA"/>
</dbReference>
<evidence type="ECO:0000256" key="10">
    <source>
        <dbReference type="ARBA" id="ARBA00022723"/>
    </source>
</evidence>
<evidence type="ECO:0000256" key="7">
    <source>
        <dbReference type="ARBA" id="ARBA00022679"/>
    </source>
</evidence>
<feature type="active site" description="S-methylcysteine intermediate" evidence="14">
    <location>
        <position position="351"/>
    </location>
</feature>
<dbReference type="NCBIfam" id="TIGR00048">
    <property type="entry name" value="rRNA_mod_RlmN"/>
    <property type="match status" value="1"/>
</dbReference>
<feature type="binding site" evidence="14">
    <location>
        <position position="124"/>
    </location>
    <ligand>
        <name>[4Fe-4S] cluster</name>
        <dbReference type="ChEBI" id="CHEBI:49883"/>
        <note>4Fe-4S-S-AdoMet</note>
    </ligand>
</feature>
<keyword evidence="8 14" id="KW-0949">S-adenosyl-L-methionine</keyword>
<comment type="function">
    <text evidence="14">Specifically methylates position 2 of adenine 2503 in 23S rRNA and position 2 of adenine 37 in tRNAs. m2A2503 modification seems to play a crucial role in the proofreading step occurring at the peptidyl transferase center and thus would serve to optimize ribosomal fidelity.</text>
</comment>
<organism evidence="16 17">
    <name type="scientific">Buchnera aphidicola</name>
    <name type="common">Thelaxes californica</name>
    <dbReference type="NCBI Taxonomy" id="1315998"/>
    <lineage>
        <taxon>Bacteria</taxon>
        <taxon>Pseudomonadati</taxon>
        <taxon>Pseudomonadota</taxon>
        <taxon>Gammaproteobacteria</taxon>
        <taxon>Enterobacterales</taxon>
        <taxon>Erwiniaceae</taxon>
        <taxon>Buchnera</taxon>
    </lineage>
</organism>
<evidence type="ECO:0000256" key="3">
    <source>
        <dbReference type="ARBA" id="ARBA00022485"/>
    </source>
</evidence>
<reference evidence="16 17" key="2">
    <citation type="submission" date="2019-05" db="EMBL/GenBank/DDBJ databases">
        <title>Genome evolution of the obligate endosymbiont Buchnera aphidicola.</title>
        <authorList>
            <person name="Moran N.A."/>
        </authorList>
    </citation>
    <scope>NUCLEOTIDE SEQUENCE [LARGE SCALE GENOMIC DNA]</scope>
    <source>
        <strain evidence="16 17">Tca</strain>
    </source>
</reference>
<evidence type="ECO:0000256" key="13">
    <source>
        <dbReference type="ARBA" id="ARBA00023157"/>
    </source>
</evidence>
<comment type="catalytic activity">
    <reaction evidence="14">
        <text>adenosine(37) in tRNA + 2 reduced [2Fe-2S]-[ferredoxin] + 2 S-adenosyl-L-methionine = 2-methyladenosine(37) in tRNA + 5'-deoxyadenosine + L-methionine + 2 oxidized [2Fe-2S]-[ferredoxin] + S-adenosyl-L-homocysteine</text>
        <dbReference type="Rhea" id="RHEA:43332"/>
        <dbReference type="Rhea" id="RHEA-COMP:10000"/>
        <dbReference type="Rhea" id="RHEA-COMP:10001"/>
        <dbReference type="Rhea" id="RHEA-COMP:10162"/>
        <dbReference type="Rhea" id="RHEA-COMP:10485"/>
        <dbReference type="ChEBI" id="CHEBI:17319"/>
        <dbReference type="ChEBI" id="CHEBI:33737"/>
        <dbReference type="ChEBI" id="CHEBI:33738"/>
        <dbReference type="ChEBI" id="CHEBI:57844"/>
        <dbReference type="ChEBI" id="CHEBI:57856"/>
        <dbReference type="ChEBI" id="CHEBI:59789"/>
        <dbReference type="ChEBI" id="CHEBI:74411"/>
        <dbReference type="ChEBI" id="CHEBI:74497"/>
        <dbReference type="EC" id="2.1.1.192"/>
    </reaction>
</comment>
<dbReference type="InterPro" id="IPR027492">
    <property type="entry name" value="RNA_MTrfase_RlmN"/>
</dbReference>
<keyword evidence="17" id="KW-1185">Reference proteome</keyword>
<feature type="binding site" evidence="14">
    <location>
        <position position="127"/>
    </location>
    <ligand>
        <name>[4Fe-4S] cluster</name>
        <dbReference type="ChEBI" id="CHEBI:49883"/>
        <note>4Fe-4S-S-AdoMet</note>
    </ligand>
</feature>
<dbReference type="SFLD" id="SFLDG01062">
    <property type="entry name" value="methyltransferase_(Class_A)"/>
    <property type="match status" value="1"/>
</dbReference>
<keyword evidence="6 14" id="KW-0489">Methyltransferase</keyword>
<dbReference type="Pfam" id="PF04055">
    <property type="entry name" value="Radical_SAM"/>
    <property type="match status" value="1"/>
</dbReference>
<comment type="similarity">
    <text evidence="2 14">Belongs to the radical SAM superfamily. RlmN family.</text>
</comment>
<gene>
    <name evidence="14 16" type="primary">rlmN</name>
    <name evidence="16" type="ORF">D9V80_01095</name>
</gene>
<feature type="binding site" evidence="14">
    <location>
        <position position="207"/>
    </location>
    <ligand>
        <name>S-adenosyl-L-methionine</name>
        <dbReference type="ChEBI" id="CHEBI:59789"/>
    </ligand>
</feature>
<comment type="caution">
    <text evidence="14">Lacks conserved residue(s) required for the propagation of feature annotation.</text>
</comment>
<dbReference type="InterPro" id="IPR048641">
    <property type="entry name" value="RlmN_N"/>
</dbReference>
<proteinExistence type="inferred from homology"/>
<evidence type="ECO:0000259" key="15">
    <source>
        <dbReference type="PROSITE" id="PS51918"/>
    </source>
</evidence>
<dbReference type="GO" id="GO:0046872">
    <property type="term" value="F:metal ion binding"/>
    <property type="evidence" value="ECO:0007669"/>
    <property type="project" value="UniProtKB-KW"/>
</dbReference>
<dbReference type="PIRSF" id="PIRSF006004">
    <property type="entry name" value="CHP00048"/>
    <property type="match status" value="1"/>
</dbReference>
<evidence type="ECO:0000256" key="4">
    <source>
        <dbReference type="ARBA" id="ARBA00022490"/>
    </source>
</evidence>
<evidence type="ECO:0000256" key="6">
    <source>
        <dbReference type="ARBA" id="ARBA00022603"/>
    </source>
</evidence>
<dbReference type="PROSITE" id="PS51918">
    <property type="entry name" value="RADICAL_SAM"/>
    <property type="match status" value="1"/>
</dbReference>
<dbReference type="SFLD" id="SFLDF00275">
    <property type="entry name" value="adenosine_C2_methyltransferase"/>
    <property type="match status" value="1"/>
</dbReference>
<accession>A0A4D6YLA5</accession>
<dbReference type="Pfam" id="PF21016">
    <property type="entry name" value="RlmN_N"/>
    <property type="match status" value="1"/>
</dbReference>
<feature type="active site" description="Proton acceptor" evidence="14">
    <location>
        <position position="100"/>
    </location>
</feature>
<evidence type="ECO:0000256" key="2">
    <source>
        <dbReference type="ARBA" id="ARBA00007544"/>
    </source>
</evidence>
<dbReference type="GO" id="GO:0051539">
    <property type="term" value="F:4 iron, 4 sulfur cluster binding"/>
    <property type="evidence" value="ECO:0007669"/>
    <property type="project" value="UniProtKB-UniRule"/>
</dbReference>
<dbReference type="EC" id="2.1.1.192" evidence="14"/>
<comment type="subcellular location">
    <subcellularLocation>
        <location evidence="1 14">Cytoplasm</location>
    </subcellularLocation>
</comment>
<dbReference type="OrthoDB" id="9793973at2"/>
<feature type="domain" description="Radical SAM core" evidence="15">
    <location>
        <begin position="106"/>
        <end position="346"/>
    </location>
</feature>
<dbReference type="InterPro" id="IPR013785">
    <property type="entry name" value="Aldolase_TIM"/>
</dbReference>
<sequence>MEIKVMDIIQNKINLFEYDIHHMRQFFLSIQEKKFRADQIMKWIYHQNCTSFEKMHNLPIELRLKLVKLACIIPLKFIKEQHSLDGSIKWGVLVGKQLVEAVYMPEKNRNTLCISTQVGCVLKCTFCLTGKQGFKRNLTVSEIIGQIWLAKYIINKTKKKKKNMLITNIVLMGMGEPLLNFNNVVTAIKIMQHPLCLGFSKRKITLSTVGIVPAIKKLMNTVDVNLAISLHAPNDDLRSKIMPINNIYNIKDILSAAKKYIQKSKANRSGITIEYIMLNNINDSLIHAYQLVKILSNIKSKINLIPYNYITGSSLNCSSQSQINLFYNFLLKKKCLVTIRKNRGIDIQAACGQLKGNIQTK</sequence>
<evidence type="ECO:0000256" key="5">
    <source>
        <dbReference type="ARBA" id="ARBA00022552"/>
    </source>
</evidence>
<evidence type="ECO:0000256" key="8">
    <source>
        <dbReference type="ARBA" id="ARBA00022691"/>
    </source>
</evidence>
<dbReference type="GO" id="GO:0000049">
    <property type="term" value="F:tRNA binding"/>
    <property type="evidence" value="ECO:0007669"/>
    <property type="project" value="UniProtKB-UniRule"/>
</dbReference>
<dbReference type="InterPro" id="IPR058240">
    <property type="entry name" value="rSAM_sf"/>
</dbReference>
<dbReference type="Proteomes" id="UP000298782">
    <property type="component" value="Chromosome"/>
</dbReference>
<feature type="binding site" evidence="14">
    <location>
        <position position="120"/>
    </location>
    <ligand>
        <name>[4Fe-4S] cluster</name>
        <dbReference type="ChEBI" id="CHEBI:49883"/>
        <note>4Fe-4S-S-AdoMet</note>
    </ligand>
</feature>
<dbReference type="GO" id="GO:0002935">
    <property type="term" value="F:tRNA (adenine(37)-C2)-methyltransferase activity"/>
    <property type="evidence" value="ECO:0007669"/>
    <property type="project" value="UniProtKB-UniRule"/>
</dbReference>
<dbReference type="Gene3D" id="1.10.150.530">
    <property type="match status" value="1"/>
</dbReference>
<evidence type="ECO:0000256" key="12">
    <source>
        <dbReference type="ARBA" id="ARBA00023014"/>
    </source>
</evidence>
<keyword evidence="9 14" id="KW-0819">tRNA processing</keyword>
<dbReference type="SUPFAM" id="SSF102114">
    <property type="entry name" value="Radical SAM enzymes"/>
    <property type="match status" value="1"/>
</dbReference>
<comment type="cofactor">
    <cofactor evidence="14">
        <name>[4Fe-4S] cluster</name>
        <dbReference type="ChEBI" id="CHEBI:49883"/>
    </cofactor>
    <text evidence="14">Binds 1 [4Fe-4S] cluster. The cluster is coordinated with 3 cysteines and an exchangeable S-adenosyl-L-methionine.</text>
</comment>
<dbReference type="PANTHER" id="PTHR30544">
    <property type="entry name" value="23S RRNA METHYLTRANSFERASE"/>
    <property type="match status" value="1"/>
</dbReference>
<protein>
    <recommendedName>
        <fullName evidence="14">Dual-specificity RNA methyltransferase RlmN</fullName>
        <ecNumber evidence="14">2.1.1.192</ecNumber>
    </recommendedName>
    <alternativeName>
        <fullName evidence="14">23S rRNA (adenine(2503)-C(2))-methyltransferase</fullName>
    </alternativeName>
    <alternativeName>
        <fullName evidence="14">23S rRNA m2A2503 methyltransferase</fullName>
    </alternativeName>
    <alternativeName>
        <fullName evidence="14">Ribosomal RNA large subunit methyltransferase N</fullName>
    </alternativeName>
    <alternativeName>
        <fullName evidence="14">tRNA (adenine(37)-C(2))-methyltransferase</fullName>
    </alternativeName>
    <alternativeName>
        <fullName evidence="14">tRNA m2A37 methyltransferase</fullName>
    </alternativeName>
</protein>
<evidence type="ECO:0000256" key="9">
    <source>
        <dbReference type="ARBA" id="ARBA00022694"/>
    </source>
</evidence>
<dbReference type="GO" id="GO:0070475">
    <property type="term" value="P:rRNA base methylation"/>
    <property type="evidence" value="ECO:0007669"/>
    <property type="project" value="UniProtKB-UniRule"/>
</dbReference>
<dbReference type="InterPro" id="IPR007197">
    <property type="entry name" value="rSAM"/>
</dbReference>
<keyword evidence="5 14" id="KW-0698">rRNA processing</keyword>
<dbReference type="InterPro" id="IPR040072">
    <property type="entry name" value="Methyltransferase_A"/>
</dbReference>
<keyword evidence="12 14" id="KW-0411">Iron-sulfur</keyword>
<evidence type="ECO:0000256" key="1">
    <source>
        <dbReference type="ARBA" id="ARBA00004496"/>
    </source>
</evidence>
<dbReference type="GO" id="GO:0019843">
    <property type="term" value="F:rRNA binding"/>
    <property type="evidence" value="ECO:0007669"/>
    <property type="project" value="UniProtKB-UniRule"/>
</dbReference>